<dbReference type="CDD" id="cd00085">
    <property type="entry name" value="HNHc"/>
    <property type="match status" value="1"/>
</dbReference>
<dbReference type="Gene3D" id="1.10.30.50">
    <property type="match status" value="1"/>
</dbReference>
<organism evidence="1 2">
    <name type="scientific">Deinococcus radiotolerans</name>
    <dbReference type="NCBI Taxonomy" id="1309407"/>
    <lineage>
        <taxon>Bacteria</taxon>
        <taxon>Thermotogati</taxon>
        <taxon>Deinococcota</taxon>
        <taxon>Deinococci</taxon>
        <taxon>Deinococcales</taxon>
        <taxon>Deinococcaceae</taxon>
        <taxon>Deinococcus</taxon>
    </lineage>
</organism>
<dbReference type="InterPro" id="IPR003615">
    <property type="entry name" value="HNH_nuc"/>
</dbReference>
<dbReference type="EMBL" id="BMPE01000012">
    <property type="protein sequence ID" value="GGL11325.1"/>
    <property type="molecule type" value="Genomic_DNA"/>
</dbReference>
<keyword evidence="2" id="KW-1185">Reference proteome</keyword>
<dbReference type="RefSeq" id="WP_189070034.1">
    <property type="nucleotide sequence ID" value="NZ_BMPE01000012.1"/>
</dbReference>
<accession>A0ABQ2FNH8</accession>
<proteinExistence type="predicted"/>
<gene>
    <name evidence="1" type="ORF">GCM10010844_32500</name>
</gene>
<name>A0ABQ2FNH8_9DEIO</name>
<evidence type="ECO:0000313" key="2">
    <source>
        <dbReference type="Proteomes" id="UP000604341"/>
    </source>
</evidence>
<evidence type="ECO:0000313" key="1">
    <source>
        <dbReference type="EMBL" id="GGL11325.1"/>
    </source>
</evidence>
<comment type="caution">
    <text evidence="1">The sequence shown here is derived from an EMBL/GenBank/DDBJ whole genome shotgun (WGS) entry which is preliminary data.</text>
</comment>
<sequence length="373" mass="41249">MAEGRALLASLLRHEAKANTYKFALVRALNDLALDAPWLTDQDVIIPVRRVAERWLVFYWPFVGPQEVQQGSRPVRGGVRRQDMSFRAALTRLRRAWEAPQVRGHPADGALLLAEVQADRGRLSPELRALTTQALDAIALAVRQPLKFAGPGGPHGLFGHVAPVATLPGTPLPGAQAQEAAFVVPAGLWSALHDLSLWVDALCLHEWSLFVERVEQTPRVTRGEVFTLLTAAPETRIPLTWERHQVRLLLLDGLPFTCPWTARPLGPDAFDLDHLIPVATHPISELWNLIPSDPRHNQHVKRDRIPDAGRLTQALPILSGTYATYGSAGALSPVLQRDVTARFGRWLPGPRELALEVVRLSEAVAQARNVPRY</sequence>
<dbReference type="Proteomes" id="UP000604341">
    <property type="component" value="Unassembled WGS sequence"/>
</dbReference>
<protein>
    <recommendedName>
        <fullName evidence="3">HNH nuclease domain-containing protein</fullName>
    </recommendedName>
</protein>
<evidence type="ECO:0008006" key="3">
    <source>
        <dbReference type="Google" id="ProtNLM"/>
    </source>
</evidence>
<reference evidence="2" key="1">
    <citation type="journal article" date="2019" name="Int. J. Syst. Evol. Microbiol.">
        <title>The Global Catalogue of Microorganisms (GCM) 10K type strain sequencing project: providing services to taxonomists for standard genome sequencing and annotation.</title>
        <authorList>
            <consortium name="The Broad Institute Genomics Platform"/>
            <consortium name="The Broad Institute Genome Sequencing Center for Infectious Disease"/>
            <person name="Wu L."/>
            <person name="Ma J."/>
        </authorList>
    </citation>
    <scope>NUCLEOTIDE SEQUENCE [LARGE SCALE GENOMIC DNA]</scope>
    <source>
        <strain evidence="2">JCM 19173</strain>
    </source>
</reference>